<protein>
    <submittedName>
        <fullName evidence="1">Uncharacterized protein</fullName>
    </submittedName>
</protein>
<accession>A0A162AXL0</accession>
<evidence type="ECO:0000313" key="2">
    <source>
        <dbReference type="Proteomes" id="UP000076661"/>
    </source>
</evidence>
<comment type="caution">
    <text evidence="1">The sequence shown here is derived from an EMBL/GenBank/DDBJ whole genome shotgun (WGS) entry which is preliminary data.</text>
</comment>
<dbReference type="EMBL" id="AUXX01000034">
    <property type="protein sequence ID" value="KZN63342.1"/>
    <property type="molecule type" value="Genomic_DNA"/>
</dbReference>
<dbReference type="Proteomes" id="UP000076661">
    <property type="component" value="Unassembled WGS sequence"/>
</dbReference>
<sequence>MFMASQKLKKRLNELVEMCGSDRRAVRHIKRVKGAAPSHSNIHRARMEGTGTDYTILCYIQDIEASLSVEPPVDWQNPKWCEALSKRTAICLAYYALFESKAELRKELNTHGSVRLLKIRNFGKRSLDEITLWLS</sequence>
<dbReference type="PATRIC" id="fig|1365257.3.peg.3749"/>
<gene>
    <name evidence="1" type="ORF">N478_03570</name>
</gene>
<name>A0A162AXL0_9GAMM</name>
<organism evidence="1 2">
    <name type="scientific">Pseudoalteromonas luteoviolacea S4060-1</name>
    <dbReference type="NCBI Taxonomy" id="1365257"/>
    <lineage>
        <taxon>Bacteria</taxon>
        <taxon>Pseudomonadati</taxon>
        <taxon>Pseudomonadota</taxon>
        <taxon>Gammaproteobacteria</taxon>
        <taxon>Alteromonadales</taxon>
        <taxon>Pseudoalteromonadaceae</taxon>
        <taxon>Pseudoalteromonas</taxon>
    </lineage>
</organism>
<evidence type="ECO:0000313" key="1">
    <source>
        <dbReference type="EMBL" id="KZN63342.1"/>
    </source>
</evidence>
<dbReference type="AlphaFoldDB" id="A0A162AXL0"/>
<reference evidence="1 2" key="1">
    <citation type="submission" date="2013-07" db="EMBL/GenBank/DDBJ databases">
        <title>Comparative Genomic and Metabolomic Analysis of Twelve Strains of Pseudoalteromonas luteoviolacea.</title>
        <authorList>
            <person name="Vynne N.G."/>
            <person name="Mansson M."/>
            <person name="Gram L."/>
        </authorList>
    </citation>
    <scope>NUCLEOTIDE SEQUENCE [LARGE SCALE GENOMIC DNA]</scope>
    <source>
        <strain evidence="1 2">S4060-1</strain>
    </source>
</reference>
<proteinExistence type="predicted"/>